<gene>
    <name evidence="1" type="ORF">ERUC_LOCUS9732</name>
</gene>
<evidence type="ECO:0000313" key="1">
    <source>
        <dbReference type="EMBL" id="CAH8322853.1"/>
    </source>
</evidence>
<evidence type="ECO:0000313" key="2">
    <source>
        <dbReference type="Proteomes" id="UP001642260"/>
    </source>
</evidence>
<name>A0ABC8JK03_ERUVS</name>
<proteinExistence type="predicted"/>
<dbReference type="AlphaFoldDB" id="A0ABC8JK03"/>
<keyword evidence="2" id="KW-1185">Reference proteome</keyword>
<accession>A0ABC8JK03</accession>
<comment type="caution">
    <text evidence="1">The sequence shown here is derived from an EMBL/GenBank/DDBJ whole genome shotgun (WGS) entry which is preliminary data.</text>
</comment>
<dbReference type="EMBL" id="CAKOAT010097822">
    <property type="protein sequence ID" value="CAH8322853.1"/>
    <property type="molecule type" value="Genomic_DNA"/>
</dbReference>
<protein>
    <submittedName>
        <fullName evidence="1">Uncharacterized protein</fullName>
    </submittedName>
</protein>
<sequence length="135" mass="16061">MERVPPHLFRDKRKKQQKRRCSIWRDDEVAVTSQEPQECALVHGRIMERDYKSKEETVKHLLEQFGITPESTNLKYHNLSSPSSCELKEPGRILEDFVNGKSRAQRWDILFTKKWMVQQKFKVGVGKAWSTQRWC</sequence>
<organism evidence="1 2">
    <name type="scientific">Eruca vesicaria subsp. sativa</name>
    <name type="common">Garden rocket</name>
    <name type="synonym">Eruca sativa</name>
    <dbReference type="NCBI Taxonomy" id="29727"/>
    <lineage>
        <taxon>Eukaryota</taxon>
        <taxon>Viridiplantae</taxon>
        <taxon>Streptophyta</taxon>
        <taxon>Embryophyta</taxon>
        <taxon>Tracheophyta</taxon>
        <taxon>Spermatophyta</taxon>
        <taxon>Magnoliopsida</taxon>
        <taxon>eudicotyledons</taxon>
        <taxon>Gunneridae</taxon>
        <taxon>Pentapetalae</taxon>
        <taxon>rosids</taxon>
        <taxon>malvids</taxon>
        <taxon>Brassicales</taxon>
        <taxon>Brassicaceae</taxon>
        <taxon>Brassiceae</taxon>
        <taxon>Eruca</taxon>
    </lineage>
</organism>
<reference evidence="1 2" key="1">
    <citation type="submission" date="2022-03" db="EMBL/GenBank/DDBJ databases">
        <authorList>
            <person name="Macdonald S."/>
            <person name="Ahmed S."/>
            <person name="Newling K."/>
        </authorList>
    </citation>
    <scope>NUCLEOTIDE SEQUENCE [LARGE SCALE GENOMIC DNA]</scope>
</reference>
<dbReference type="Proteomes" id="UP001642260">
    <property type="component" value="Unassembled WGS sequence"/>
</dbReference>